<reference evidence="2" key="2">
    <citation type="journal article" date="2021" name="PeerJ">
        <title>Extensive microbial diversity within the chicken gut microbiome revealed by metagenomics and culture.</title>
        <authorList>
            <person name="Gilroy R."/>
            <person name="Ravi A."/>
            <person name="Getino M."/>
            <person name="Pursley I."/>
            <person name="Horton D.L."/>
            <person name="Alikhan N.F."/>
            <person name="Baker D."/>
            <person name="Gharbi K."/>
            <person name="Hall N."/>
            <person name="Watson M."/>
            <person name="Adriaenssens E.M."/>
            <person name="Foster-Nyarko E."/>
            <person name="Jarju S."/>
            <person name="Secka A."/>
            <person name="Antonio M."/>
            <person name="Oren A."/>
            <person name="Chaudhuri R.R."/>
            <person name="La Ragione R."/>
            <person name="Hildebrand F."/>
            <person name="Pallen M.J."/>
        </authorList>
    </citation>
    <scope>NUCLEOTIDE SEQUENCE</scope>
    <source>
        <strain evidence="2">D5-748</strain>
    </source>
</reference>
<proteinExistence type="predicted"/>
<dbReference type="EMBL" id="JADIMO010000023">
    <property type="protein sequence ID" value="MBO8444439.1"/>
    <property type="molecule type" value="Genomic_DNA"/>
</dbReference>
<feature type="transmembrane region" description="Helical" evidence="1">
    <location>
        <begin position="54"/>
        <end position="72"/>
    </location>
</feature>
<protein>
    <submittedName>
        <fullName evidence="2">DUF4359 domain-containing protein</fullName>
    </submittedName>
</protein>
<dbReference type="Proteomes" id="UP000823619">
    <property type="component" value="Unassembled WGS sequence"/>
</dbReference>
<sequence>MKAVLYTILIFVILAGICAVTCPDREDHVNALENVLQRTMDKELSEGSDSDDDLLGSALGSALVSAFGGLFIDNMLMVDDYFICSIGTVSYGGETKVVSVGIFNHVFTASADKLAEEAAEVLQ</sequence>
<gene>
    <name evidence="2" type="ORF">IAC23_01910</name>
</gene>
<comment type="caution">
    <text evidence="2">The sequence shown here is derived from an EMBL/GenBank/DDBJ whole genome shotgun (WGS) entry which is preliminary data.</text>
</comment>
<evidence type="ECO:0000256" key="1">
    <source>
        <dbReference type="SAM" id="Phobius"/>
    </source>
</evidence>
<reference evidence="2" key="1">
    <citation type="submission" date="2020-10" db="EMBL/GenBank/DDBJ databases">
        <authorList>
            <person name="Gilroy R."/>
        </authorList>
    </citation>
    <scope>NUCLEOTIDE SEQUENCE</scope>
    <source>
        <strain evidence="2">D5-748</strain>
    </source>
</reference>
<keyword evidence="1" id="KW-1133">Transmembrane helix</keyword>
<evidence type="ECO:0000313" key="2">
    <source>
        <dbReference type="EMBL" id="MBO8444439.1"/>
    </source>
</evidence>
<name>A0A9D9EB11_9BACT</name>
<keyword evidence="1" id="KW-0472">Membrane</keyword>
<organism evidence="2 3">
    <name type="scientific">Candidatus Cryptobacteroides merdavium</name>
    <dbReference type="NCBI Taxonomy" id="2840769"/>
    <lineage>
        <taxon>Bacteria</taxon>
        <taxon>Pseudomonadati</taxon>
        <taxon>Bacteroidota</taxon>
        <taxon>Bacteroidia</taxon>
        <taxon>Bacteroidales</taxon>
        <taxon>Candidatus Cryptobacteroides</taxon>
    </lineage>
</organism>
<accession>A0A9D9EB11</accession>
<dbReference type="AlphaFoldDB" id="A0A9D9EB11"/>
<keyword evidence="1" id="KW-0812">Transmembrane</keyword>
<evidence type="ECO:0000313" key="3">
    <source>
        <dbReference type="Proteomes" id="UP000823619"/>
    </source>
</evidence>